<dbReference type="GO" id="GO:0047559">
    <property type="term" value="F:3-dehydro-L-gulonate 2-dehydrogenase activity"/>
    <property type="evidence" value="ECO:0007669"/>
    <property type="project" value="UniProtKB-EC"/>
</dbReference>
<evidence type="ECO:0000313" key="3">
    <source>
        <dbReference type="Proteomes" id="UP000810292"/>
    </source>
</evidence>
<reference evidence="2" key="2">
    <citation type="journal article" date="2021" name="PeerJ">
        <title>Extensive microbial diversity within the chicken gut microbiome revealed by metagenomics and culture.</title>
        <authorList>
            <person name="Gilroy R."/>
            <person name="Ravi A."/>
            <person name="Getino M."/>
            <person name="Pursley I."/>
            <person name="Horton D.L."/>
            <person name="Alikhan N.F."/>
            <person name="Baker D."/>
            <person name="Gharbi K."/>
            <person name="Hall N."/>
            <person name="Watson M."/>
            <person name="Adriaenssens E.M."/>
            <person name="Foster-Nyarko E."/>
            <person name="Jarju S."/>
            <person name="Secka A."/>
            <person name="Antonio M."/>
            <person name="Oren A."/>
            <person name="Chaudhuri R.R."/>
            <person name="La Ragione R."/>
            <person name="Hildebrand F."/>
            <person name="Pallen M.J."/>
        </authorList>
    </citation>
    <scope>NUCLEOTIDE SEQUENCE</scope>
    <source>
        <strain evidence="2">14700</strain>
    </source>
</reference>
<dbReference type="PANTHER" id="PTHR11091">
    <property type="entry name" value="OXIDOREDUCTASE-RELATED"/>
    <property type="match status" value="1"/>
</dbReference>
<dbReference type="Proteomes" id="UP000810292">
    <property type="component" value="Unassembled WGS sequence"/>
</dbReference>
<comment type="caution">
    <text evidence="2">The sequence shown here is derived from an EMBL/GenBank/DDBJ whole genome shotgun (WGS) entry which is preliminary data.</text>
</comment>
<dbReference type="EMBL" id="JADIMF010000049">
    <property type="protein sequence ID" value="MBO8468738.1"/>
    <property type="molecule type" value="Genomic_DNA"/>
</dbReference>
<dbReference type="AlphaFoldDB" id="A0A9D9NCV4"/>
<evidence type="ECO:0000313" key="2">
    <source>
        <dbReference type="EMBL" id="MBO8468738.1"/>
    </source>
</evidence>
<proteinExistence type="predicted"/>
<dbReference type="InterPro" id="IPR043143">
    <property type="entry name" value="Mal/L-sulf/L-lact_DH-like_NADP"/>
</dbReference>
<dbReference type="Pfam" id="PF02615">
    <property type="entry name" value="Ldh_2"/>
    <property type="match status" value="1"/>
</dbReference>
<accession>A0A9D9NCV4</accession>
<dbReference type="InterPro" id="IPR003767">
    <property type="entry name" value="Malate/L-lactate_DH-like"/>
</dbReference>
<dbReference type="Gene3D" id="1.10.1530.10">
    <property type="match status" value="1"/>
</dbReference>
<reference evidence="2" key="1">
    <citation type="submission" date="2020-10" db="EMBL/GenBank/DDBJ databases">
        <authorList>
            <person name="Gilroy R."/>
        </authorList>
    </citation>
    <scope>NUCLEOTIDE SEQUENCE</scope>
    <source>
        <strain evidence="2">14700</strain>
    </source>
</reference>
<sequence length="332" mass="36732">MRVSYDEMVKEFTRVLEKNGIIGEDADISARFFASSSRDGVYTHGLNRFPRYISMIKSGIVDVSKRAVLAERIGMIERWDGQRGPGDLNAYTCMKRAIELSKESGMGIVALRNTNHWMRPGNYGLMAAENDCIAILWTNTMPNMPAWGGKEAKIGNNPIVLAVPYEDQPVIVDVAMSMFSYGKLERYSREGSECPVDGGFDRDGNITRKPDDILETRRVLPMGYWKGSGLSIALDLIAASLSGGLSVREIGALPAETSLSQVFIVFDLSSFPDRKAVDDEIKQTLMSIDASEPVREGSSVHYPGEGMMRVRKDSLENGVIVDEGIWKEVLAM</sequence>
<keyword evidence="1 2" id="KW-0560">Oxidoreductase</keyword>
<dbReference type="NCBIfam" id="NF009750">
    <property type="entry name" value="PRK13260.1"/>
    <property type="match status" value="1"/>
</dbReference>
<protein>
    <submittedName>
        <fullName evidence="2">3-dehydro-L-gulonate 2-dehydrogenase</fullName>
        <ecNumber evidence="2">1.1.1.130</ecNumber>
    </submittedName>
</protein>
<dbReference type="InterPro" id="IPR043144">
    <property type="entry name" value="Mal/L-sulf/L-lact_DH-like_ah"/>
</dbReference>
<gene>
    <name evidence="2" type="primary">yiaK</name>
    <name evidence="2" type="ORF">IAA72_03010</name>
</gene>
<dbReference type="InterPro" id="IPR036111">
    <property type="entry name" value="Mal/L-sulfo/L-lacto_DH-like_sf"/>
</dbReference>
<evidence type="ECO:0000256" key="1">
    <source>
        <dbReference type="ARBA" id="ARBA00023002"/>
    </source>
</evidence>
<organism evidence="2 3">
    <name type="scientific">Candidatus Ornithospirochaeta stercoravium</name>
    <dbReference type="NCBI Taxonomy" id="2840897"/>
    <lineage>
        <taxon>Bacteria</taxon>
        <taxon>Pseudomonadati</taxon>
        <taxon>Spirochaetota</taxon>
        <taxon>Spirochaetia</taxon>
        <taxon>Spirochaetales</taxon>
        <taxon>Spirochaetaceae</taxon>
        <taxon>Spirochaetaceae incertae sedis</taxon>
        <taxon>Candidatus Ornithospirochaeta</taxon>
    </lineage>
</organism>
<dbReference type="SUPFAM" id="SSF89733">
    <property type="entry name" value="L-sulfolactate dehydrogenase-like"/>
    <property type="match status" value="1"/>
</dbReference>
<dbReference type="EC" id="1.1.1.130" evidence="2"/>
<name>A0A9D9NCV4_9SPIO</name>
<dbReference type="Gene3D" id="3.30.1370.60">
    <property type="entry name" value="Hypothetical oxidoreductase yiak, domain 2"/>
    <property type="match status" value="1"/>
</dbReference>
<dbReference type="PANTHER" id="PTHR11091:SF3">
    <property type="entry name" value="2,3-DIKETO-L-GULONATE REDUCTASE"/>
    <property type="match status" value="1"/>
</dbReference>